<dbReference type="SUPFAM" id="SSF47413">
    <property type="entry name" value="lambda repressor-like DNA-binding domains"/>
    <property type="match status" value="1"/>
</dbReference>
<dbReference type="AlphaFoldDB" id="A0AAJ1D0A7"/>
<feature type="domain" description="HTH cro/C1-type" evidence="1">
    <location>
        <begin position="11"/>
        <end position="64"/>
    </location>
</feature>
<dbReference type="Pfam" id="PF01381">
    <property type="entry name" value="HTH_3"/>
    <property type="match status" value="1"/>
</dbReference>
<dbReference type="CDD" id="cd00093">
    <property type="entry name" value="HTH_XRE"/>
    <property type="match status" value="1"/>
</dbReference>
<accession>A0AAJ1D0A7</accession>
<dbReference type="InterPro" id="IPR001387">
    <property type="entry name" value="Cro/C1-type_HTH"/>
</dbReference>
<evidence type="ECO:0000313" key="3">
    <source>
        <dbReference type="Proteomes" id="UP001208888"/>
    </source>
</evidence>
<proteinExistence type="predicted"/>
<evidence type="ECO:0000313" key="2">
    <source>
        <dbReference type="EMBL" id="MCW0344932.1"/>
    </source>
</evidence>
<sequence length="80" mass="8781">MTEKFSLNLAVRKLCRKNGLSVHQLAVNCGDKQRAVYQNINRDSPSIAACEKYADALGVSLVELMRAGYVKPPANKESPC</sequence>
<dbReference type="RefSeq" id="WP_264272037.1">
    <property type="nucleotide sequence ID" value="NZ_JANFVX010000011.1"/>
</dbReference>
<dbReference type="InterPro" id="IPR010982">
    <property type="entry name" value="Lambda_DNA-bd_dom_sf"/>
</dbReference>
<dbReference type="SMART" id="SM00530">
    <property type="entry name" value="HTH_XRE"/>
    <property type="match status" value="1"/>
</dbReference>
<dbReference type="Proteomes" id="UP001208888">
    <property type="component" value="Unassembled WGS sequence"/>
</dbReference>
<dbReference type="PROSITE" id="PS50943">
    <property type="entry name" value="HTH_CROC1"/>
    <property type="match status" value="1"/>
</dbReference>
<gene>
    <name evidence="2" type="ORF">NB703_003025</name>
</gene>
<reference evidence="2" key="1">
    <citation type="submission" date="2022-06" db="EMBL/GenBank/DDBJ databases">
        <title>Dynamics of rice microbiomes reveals core vertical transmitted seed endophytes.</title>
        <authorList>
            <person name="Liao K."/>
            <person name="Zhang X."/>
        </authorList>
    </citation>
    <scope>NUCLEOTIDE SEQUENCE</scope>
    <source>
        <strain evidence="2">JT1-17</strain>
    </source>
</reference>
<comment type="caution">
    <text evidence="2">The sequence shown here is derived from an EMBL/GenBank/DDBJ whole genome shotgun (WGS) entry which is preliminary data.</text>
</comment>
<dbReference type="GO" id="GO:0003677">
    <property type="term" value="F:DNA binding"/>
    <property type="evidence" value="ECO:0007669"/>
    <property type="project" value="InterPro"/>
</dbReference>
<organism evidence="2 3">
    <name type="scientific">Pantoea ananas</name>
    <name type="common">Erwinia uredovora</name>
    <dbReference type="NCBI Taxonomy" id="553"/>
    <lineage>
        <taxon>Bacteria</taxon>
        <taxon>Pseudomonadati</taxon>
        <taxon>Pseudomonadota</taxon>
        <taxon>Gammaproteobacteria</taxon>
        <taxon>Enterobacterales</taxon>
        <taxon>Erwiniaceae</taxon>
        <taxon>Pantoea</taxon>
    </lineage>
</organism>
<dbReference type="Gene3D" id="1.10.260.40">
    <property type="entry name" value="lambda repressor-like DNA-binding domains"/>
    <property type="match status" value="1"/>
</dbReference>
<evidence type="ECO:0000259" key="1">
    <source>
        <dbReference type="PROSITE" id="PS50943"/>
    </source>
</evidence>
<name>A0AAJ1D0A7_PANAN</name>
<dbReference type="EMBL" id="JANFVX010000011">
    <property type="protein sequence ID" value="MCW0344932.1"/>
    <property type="molecule type" value="Genomic_DNA"/>
</dbReference>
<protein>
    <recommendedName>
        <fullName evidence="1">HTH cro/C1-type domain-containing protein</fullName>
    </recommendedName>
</protein>